<evidence type="ECO:0000256" key="1">
    <source>
        <dbReference type="ARBA" id="ARBA00022679"/>
    </source>
</evidence>
<dbReference type="AlphaFoldDB" id="A0A9W6AGJ2"/>
<feature type="domain" description="Carrier" evidence="3">
    <location>
        <begin position="446"/>
        <end position="522"/>
    </location>
</feature>
<dbReference type="InterPro" id="IPR020843">
    <property type="entry name" value="ER"/>
</dbReference>
<dbReference type="SUPFAM" id="SSF51735">
    <property type="entry name" value="NAD(P)-binding Rossmann-fold domains"/>
    <property type="match status" value="2"/>
</dbReference>
<dbReference type="InterPro" id="IPR057326">
    <property type="entry name" value="KR_dom"/>
</dbReference>
<evidence type="ECO:0000259" key="3">
    <source>
        <dbReference type="PROSITE" id="PS50075"/>
    </source>
</evidence>
<comment type="caution">
    <text evidence="4">The sequence shown here is derived from an EMBL/GenBank/DDBJ whole genome shotgun (WGS) entry which is preliminary data.</text>
</comment>
<accession>A0A9W6AGJ2</accession>
<evidence type="ECO:0000256" key="2">
    <source>
        <dbReference type="ARBA" id="ARBA00023268"/>
    </source>
</evidence>
<evidence type="ECO:0000313" key="5">
    <source>
        <dbReference type="Proteomes" id="UP001144157"/>
    </source>
</evidence>
<dbReference type="GO" id="GO:0016491">
    <property type="term" value="F:oxidoreductase activity"/>
    <property type="evidence" value="ECO:0007669"/>
    <property type="project" value="InterPro"/>
</dbReference>
<dbReference type="SMART" id="SM00829">
    <property type="entry name" value="PKS_ER"/>
    <property type="match status" value="1"/>
</dbReference>
<gene>
    <name evidence="4" type="ORF">AtubIFM56815_006164</name>
</gene>
<sequence length="531" mass="58729">MHEKSRIAFLTTVGSEEKVQYLVNECQTPRSRIFYSRDTSLYRDLMRETNNHGVDIVLSALPGKLLHASWKCVAPGGKMFDIGKRDVLGHAILPMSSFDQARSFYTTDLLQVMQSNLEQGKGATSATEIVVSYADFLDREVVHTNRITCFDAADAPSAFRHLQSGKHIGKIVIRIPEDPANLPTATSLATPEFSSERAYLLSGGLGGLEAHKGFFEELRSNPDDVNRAISQSPRKIGGVIQLALALKDSVLHEMSYEDWQCPLAPKFHGTWNLHQALSSTPLDFVIMFGSNASIHGSPSQANYAAANTFLVGLAKYRHSLGQPASVLDLGPTAEIGYVSRQPKLQRYFDSLGVRYVREQDLLNVVHLLIKHSKDPALLQNSAVQDPHHLSLGAIYNNPSLHGMFGSCSIIKNMDSTTKTKDETSDEGLTDFISKIHTSPAMLDQPEAVEFIIRKIGTSLMPMDLKRSGVPDLTNLSLIPIDSLVAIELRAWARNRLNVEVKHMEISSVETVRGFSQLIIDRVREKLKGLAE</sequence>
<dbReference type="PANTHER" id="PTHR43775:SF49">
    <property type="entry name" value="SYNTHASE, PUTATIVE (JCVI)-RELATED"/>
    <property type="match status" value="1"/>
</dbReference>
<dbReference type="Proteomes" id="UP001144157">
    <property type="component" value="Unassembled WGS sequence"/>
</dbReference>
<dbReference type="GO" id="GO:0004312">
    <property type="term" value="F:fatty acid synthase activity"/>
    <property type="evidence" value="ECO:0007669"/>
    <property type="project" value="TreeGrafter"/>
</dbReference>
<dbReference type="PROSITE" id="PS50075">
    <property type="entry name" value="CARRIER"/>
    <property type="match status" value="1"/>
</dbReference>
<dbReference type="Gene3D" id="3.90.180.10">
    <property type="entry name" value="Medium-chain alcohol dehydrogenases, catalytic domain"/>
    <property type="match status" value="1"/>
</dbReference>
<dbReference type="Pfam" id="PF13602">
    <property type="entry name" value="ADH_zinc_N_2"/>
    <property type="match status" value="1"/>
</dbReference>
<protein>
    <recommendedName>
        <fullName evidence="3">Carrier domain-containing protein</fullName>
    </recommendedName>
</protein>
<dbReference type="InterPro" id="IPR050091">
    <property type="entry name" value="PKS_NRPS_Biosynth_Enz"/>
</dbReference>
<dbReference type="CDD" id="cd05195">
    <property type="entry name" value="enoyl_red"/>
    <property type="match status" value="1"/>
</dbReference>
<dbReference type="Pfam" id="PF08659">
    <property type="entry name" value="KR"/>
    <property type="match status" value="1"/>
</dbReference>
<dbReference type="GO" id="GO:0044550">
    <property type="term" value="P:secondary metabolite biosynthetic process"/>
    <property type="evidence" value="ECO:0007669"/>
    <property type="project" value="TreeGrafter"/>
</dbReference>
<dbReference type="InterPro" id="IPR009081">
    <property type="entry name" value="PP-bd_ACP"/>
</dbReference>
<organism evidence="4 5">
    <name type="scientific">Aspergillus tubingensis</name>
    <dbReference type="NCBI Taxonomy" id="5068"/>
    <lineage>
        <taxon>Eukaryota</taxon>
        <taxon>Fungi</taxon>
        <taxon>Dikarya</taxon>
        <taxon>Ascomycota</taxon>
        <taxon>Pezizomycotina</taxon>
        <taxon>Eurotiomycetes</taxon>
        <taxon>Eurotiomycetidae</taxon>
        <taxon>Eurotiales</taxon>
        <taxon>Aspergillaceae</taxon>
        <taxon>Aspergillus</taxon>
        <taxon>Aspergillus subgen. Circumdati</taxon>
    </lineage>
</organism>
<evidence type="ECO:0000313" key="4">
    <source>
        <dbReference type="EMBL" id="GLA81985.1"/>
    </source>
</evidence>
<dbReference type="InterPro" id="IPR036736">
    <property type="entry name" value="ACP-like_sf"/>
</dbReference>
<dbReference type="SUPFAM" id="SSF47336">
    <property type="entry name" value="ACP-like"/>
    <property type="match status" value="1"/>
</dbReference>
<keyword evidence="1" id="KW-0808">Transferase</keyword>
<dbReference type="GO" id="GO:0006633">
    <property type="term" value="P:fatty acid biosynthetic process"/>
    <property type="evidence" value="ECO:0007669"/>
    <property type="project" value="TreeGrafter"/>
</dbReference>
<dbReference type="EMBL" id="BRPE01000003">
    <property type="protein sequence ID" value="GLA81985.1"/>
    <property type="molecule type" value="Genomic_DNA"/>
</dbReference>
<dbReference type="InterPro" id="IPR036291">
    <property type="entry name" value="NAD(P)-bd_dom_sf"/>
</dbReference>
<dbReference type="InterPro" id="IPR013968">
    <property type="entry name" value="PKS_KR"/>
</dbReference>
<dbReference type="SMART" id="SM00822">
    <property type="entry name" value="PKS_KR"/>
    <property type="match status" value="1"/>
</dbReference>
<dbReference type="PANTHER" id="PTHR43775">
    <property type="entry name" value="FATTY ACID SYNTHASE"/>
    <property type="match status" value="1"/>
</dbReference>
<keyword evidence="2" id="KW-0511">Multifunctional enzyme</keyword>
<name>A0A9W6AGJ2_ASPTU</name>
<proteinExistence type="predicted"/>
<dbReference type="Gene3D" id="3.40.50.720">
    <property type="entry name" value="NAD(P)-binding Rossmann-like Domain"/>
    <property type="match status" value="1"/>
</dbReference>
<reference evidence="4" key="1">
    <citation type="submission" date="2022-07" db="EMBL/GenBank/DDBJ databases">
        <title>Taxonomy of Aspergillus series Nigri: significant species reduction supported by multi-species coalescent approaches.</title>
        <authorList>
            <person name="Bian C."/>
            <person name="Kusuya Y."/>
            <person name="Sklenar F."/>
            <person name="D'hooge E."/>
            <person name="Yaguchi T."/>
            <person name="Takahashi H."/>
            <person name="Hubka V."/>
        </authorList>
    </citation>
    <scope>NUCLEOTIDE SEQUENCE</scope>
    <source>
        <strain evidence="4">IFM 56815</strain>
    </source>
</reference>